<evidence type="ECO:0000313" key="1">
    <source>
        <dbReference type="EMBL" id="SIN72858.1"/>
    </source>
</evidence>
<dbReference type="EMBL" id="FSRJ01000001">
    <property type="protein sequence ID" value="SIN72858.1"/>
    <property type="molecule type" value="Genomic_DNA"/>
</dbReference>
<name>A0A1N6DPX7_9MICO</name>
<evidence type="ECO:0008006" key="3">
    <source>
        <dbReference type="Google" id="ProtNLM"/>
    </source>
</evidence>
<dbReference type="Proteomes" id="UP000184699">
    <property type="component" value="Unassembled WGS sequence"/>
</dbReference>
<evidence type="ECO:0000313" key="2">
    <source>
        <dbReference type="Proteomes" id="UP000184699"/>
    </source>
</evidence>
<dbReference type="AlphaFoldDB" id="A0A1N6DPX7"/>
<keyword evidence="2" id="KW-1185">Reference proteome</keyword>
<reference evidence="2" key="1">
    <citation type="submission" date="2016-11" db="EMBL/GenBank/DDBJ databases">
        <authorList>
            <person name="Varghese N."/>
            <person name="Submissions S."/>
        </authorList>
    </citation>
    <scope>NUCLEOTIDE SEQUENCE [LARGE SCALE GENOMIC DNA]</scope>
    <source>
        <strain evidence="2">DSM 8595</strain>
    </source>
</reference>
<sequence>MSFLEDLAAAHEKPKPKSEPVSVMLNGTHYELVFERADGDVWAECVSRHPAREESKIDLRYGYNFNEVVLEIAPKTGRLVDGTGIGADAWTVLIPTLSGAEIGRVTDAIWALNEWNPAQEIERAKKASKAGSKRKSS</sequence>
<protein>
    <recommendedName>
        <fullName evidence="3">Tail assembly chaperone</fullName>
    </recommendedName>
</protein>
<gene>
    <name evidence="1" type="ORF">SAMN05443544_0580</name>
</gene>
<dbReference type="OrthoDB" id="5121507at2"/>
<accession>A0A1N6DPX7</accession>
<dbReference type="RefSeq" id="WP_143231389.1">
    <property type="nucleotide sequence ID" value="NZ_FSRJ01000001.1"/>
</dbReference>
<organism evidence="1 2">
    <name type="scientific">Agromyces cerinus subsp. cerinus</name>
    <dbReference type="NCBI Taxonomy" id="232089"/>
    <lineage>
        <taxon>Bacteria</taxon>
        <taxon>Bacillati</taxon>
        <taxon>Actinomycetota</taxon>
        <taxon>Actinomycetes</taxon>
        <taxon>Micrococcales</taxon>
        <taxon>Microbacteriaceae</taxon>
        <taxon>Agromyces</taxon>
    </lineage>
</organism>
<proteinExistence type="predicted"/>